<dbReference type="eggNOG" id="KOG0254">
    <property type="taxonomic scope" value="Eukaryota"/>
</dbReference>
<accession>C9STT9</accession>
<dbReference type="HOGENOM" id="CLU_001265_30_13_1"/>
<dbReference type="RefSeq" id="XP_003001315.1">
    <property type="nucleotide sequence ID" value="XM_003001269.1"/>
</dbReference>
<feature type="transmembrane region" description="Helical" evidence="6">
    <location>
        <begin position="76"/>
        <end position="99"/>
    </location>
</feature>
<comment type="similarity">
    <text evidence="2">Belongs to the major facilitator superfamily. Sugar transporter (TC 2.A.1.1) family.</text>
</comment>
<feature type="transmembrane region" description="Helical" evidence="6">
    <location>
        <begin position="372"/>
        <end position="395"/>
    </location>
</feature>
<comment type="subcellular location">
    <subcellularLocation>
        <location evidence="1">Membrane</location>
        <topology evidence="1">Multi-pass membrane protein</topology>
    </subcellularLocation>
</comment>
<keyword evidence="3 6" id="KW-0812">Transmembrane</keyword>
<dbReference type="Gene3D" id="1.20.1250.20">
    <property type="entry name" value="MFS general substrate transporter like domains"/>
    <property type="match status" value="1"/>
</dbReference>
<dbReference type="InterPro" id="IPR050360">
    <property type="entry name" value="MFS_Sugar_Transporters"/>
</dbReference>
<gene>
    <name evidence="8" type="ORF">VDBG_08360</name>
</gene>
<keyword evidence="5 6" id="KW-0472">Membrane</keyword>
<dbReference type="PANTHER" id="PTHR48022:SF29">
    <property type="entry name" value="SUGAR TRANSPORTER, PUTATIVE (AFU_ORTHOLOGUE AFUA_6G14500)-RELATED"/>
    <property type="match status" value="1"/>
</dbReference>
<dbReference type="InterPro" id="IPR005828">
    <property type="entry name" value="MFS_sugar_transport-like"/>
</dbReference>
<keyword evidence="9" id="KW-1185">Reference proteome</keyword>
<dbReference type="GO" id="GO:0016020">
    <property type="term" value="C:membrane"/>
    <property type="evidence" value="ECO:0007669"/>
    <property type="project" value="UniProtKB-SubCell"/>
</dbReference>
<dbReference type="InterPro" id="IPR020846">
    <property type="entry name" value="MFS_dom"/>
</dbReference>
<evidence type="ECO:0000256" key="4">
    <source>
        <dbReference type="ARBA" id="ARBA00022989"/>
    </source>
</evidence>
<evidence type="ECO:0000256" key="6">
    <source>
        <dbReference type="SAM" id="Phobius"/>
    </source>
</evidence>
<dbReference type="AlphaFoldDB" id="C9STT9"/>
<dbReference type="Proteomes" id="UP000008698">
    <property type="component" value="Unassembled WGS sequence"/>
</dbReference>
<evidence type="ECO:0000313" key="8">
    <source>
        <dbReference type="EMBL" id="EEY22250.1"/>
    </source>
</evidence>
<dbReference type="PANTHER" id="PTHR48022">
    <property type="entry name" value="PLASTIDIC GLUCOSE TRANSPORTER 4"/>
    <property type="match status" value="1"/>
</dbReference>
<evidence type="ECO:0000256" key="5">
    <source>
        <dbReference type="ARBA" id="ARBA00023136"/>
    </source>
</evidence>
<evidence type="ECO:0000256" key="2">
    <source>
        <dbReference type="ARBA" id="ARBA00010992"/>
    </source>
</evidence>
<dbReference type="Pfam" id="PF00083">
    <property type="entry name" value="Sugar_tr"/>
    <property type="match status" value="2"/>
</dbReference>
<protein>
    <submittedName>
        <fullName evidence="8">Hexose transporter protein</fullName>
    </submittedName>
</protein>
<dbReference type="PROSITE" id="PS50850">
    <property type="entry name" value="MFS"/>
    <property type="match status" value="1"/>
</dbReference>
<feature type="transmembrane region" description="Helical" evidence="6">
    <location>
        <begin position="266"/>
        <end position="288"/>
    </location>
</feature>
<dbReference type="OMA" id="WFQFYGR"/>
<name>C9STT9_VERA1</name>
<sequence length="473" mass="53594">MVVHSSGRKAETGAADPIITRISEEDKVAWYKKPNLRYLYLMLFPTCMGIELTSGFDSQMINALQMVSAWKDYFDYPSGALQGIIAAAYSLGAILSLPFIPYVNDRWGRRWSIFGGSTIMIVGALLQGFSTHVGMYIVARLILGFGIPTCIVSGSSLIGELSYPKERPVLTSLFNVAYFCWPVFFKTRSLISIRQLPPRESRWLIVNDRIEEAREVFITYHAEGDRDSEFVKAEMAQIQTTIRIEMDAAKMSWMDILATAGNRRRALVTMFLGLFTQWSGNTLISYYLGTILEKIGWTNTQDMQKVNLGIAGWSLICGTTVALLVRRFRRRVMYMTCVLSLLCVYIAWTVSMERAMHANENNYTNNAASTATLFWIFAYSPAYNIGYNALTYTYLVELWPYALRFARASPFFQLFRPPGRLLHDLLFEDKHFAENANMAVEKVVHEDVPGAQRPLEDEKVVGAGEVEDAGRRV</sequence>
<evidence type="ECO:0000256" key="3">
    <source>
        <dbReference type="ARBA" id="ARBA00022692"/>
    </source>
</evidence>
<evidence type="ECO:0000256" key="1">
    <source>
        <dbReference type="ARBA" id="ARBA00004141"/>
    </source>
</evidence>
<feature type="transmembrane region" description="Helical" evidence="6">
    <location>
        <begin position="38"/>
        <end position="56"/>
    </location>
</feature>
<keyword evidence="4 6" id="KW-1133">Transmembrane helix</keyword>
<dbReference type="OrthoDB" id="6133115at2759"/>
<proteinExistence type="inferred from homology"/>
<dbReference type="GO" id="GO:0005351">
    <property type="term" value="F:carbohydrate:proton symporter activity"/>
    <property type="evidence" value="ECO:0007669"/>
    <property type="project" value="TreeGrafter"/>
</dbReference>
<feature type="transmembrane region" description="Helical" evidence="6">
    <location>
        <begin position="332"/>
        <end position="352"/>
    </location>
</feature>
<dbReference type="EMBL" id="DS985225">
    <property type="protein sequence ID" value="EEY22250.1"/>
    <property type="molecule type" value="Genomic_DNA"/>
</dbReference>
<reference evidence="9" key="1">
    <citation type="journal article" date="2011" name="PLoS Pathog.">
        <title>Comparative genomics yields insights into niche adaptation of plant vascular wilt pathogens.</title>
        <authorList>
            <person name="Klosterman S.J."/>
            <person name="Subbarao K.V."/>
            <person name="Kang S."/>
            <person name="Veronese P."/>
            <person name="Gold S.E."/>
            <person name="Thomma B.P.H.J."/>
            <person name="Chen Z."/>
            <person name="Henrissat B."/>
            <person name="Lee Y.-H."/>
            <person name="Park J."/>
            <person name="Garcia-Pedrajas M.D."/>
            <person name="Barbara D.J."/>
            <person name="Anchieta A."/>
            <person name="de Jonge R."/>
            <person name="Santhanam P."/>
            <person name="Maruthachalam K."/>
            <person name="Atallah Z."/>
            <person name="Amyotte S.G."/>
            <person name="Paz Z."/>
            <person name="Inderbitzin P."/>
            <person name="Hayes R.J."/>
            <person name="Heiman D.I."/>
            <person name="Young S."/>
            <person name="Zeng Q."/>
            <person name="Engels R."/>
            <person name="Galagan J."/>
            <person name="Cuomo C.A."/>
            <person name="Dobinson K.F."/>
            <person name="Ma L.-J."/>
        </authorList>
    </citation>
    <scope>NUCLEOTIDE SEQUENCE [LARGE SCALE GENOMIC DNA]</scope>
    <source>
        <strain evidence="9">VaMs.102 / ATCC MYA-4576 / FGSC 10136</strain>
    </source>
</reference>
<dbReference type="SUPFAM" id="SSF103473">
    <property type="entry name" value="MFS general substrate transporter"/>
    <property type="match status" value="1"/>
</dbReference>
<feature type="transmembrane region" description="Helical" evidence="6">
    <location>
        <begin position="308"/>
        <end position="325"/>
    </location>
</feature>
<evidence type="ECO:0000259" key="7">
    <source>
        <dbReference type="PROSITE" id="PS50850"/>
    </source>
</evidence>
<dbReference type="GeneID" id="9529364"/>
<organism evidence="9">
    <name type="scientific">Verticillium alfalfae (strain VaMs.102 / ATCC MYA-4576 / FGSC 10136)</name>
    <name type="common">Verticillium wilt of alfalfa</name>
    <name type="synonym">Verticillium albo-atrum</name>
    <dbReference type="NCBI Taxonomy" id="526221"/>
    <lineage>
        <taxon>Eukaryota</taxon>
        <taxon>Fungi</taxon>
        <taxon>Dikarya</taxon>
        <taxon>Ascomycota</taxon>
        <taxon>Pezizomycotina</taxon>
        <taxon>Sordariomycetes</taxon>
        <taxon>Hypocreomycetidae</taxon>
        <taxon>Glomerellales</taxon>
        <taxon>Plectosphaerellaceae</taxon>
        <taxon>Verticillium</taxon>
    </lineage>
</organism>
<dbReference type="InterPro" id="IPR036259">
    <property type="entry name" value="MFS_trans_sf"/>
</dbReference>
<feature type="domain" description="Major facilitator superfamily (MFS) profile" evidence="7">
    <location>
        <begin position="43"/>
        <end position="473"/>
    </location>
</feature>
<dbReference type="KEGG" id="val:VDBG_08360"/>
<feature type="transmembrane region" description="Helical" evidence="6">
    <location>
        <begin position="135"/>
        <end position="158"/>
    </location>
</feature>
<evidence type="ECO:0000313" key="9">
    <source>
        <dbReference type="Proteomes" id="UP000008698"/>
    </source>
</evidence>